<dbReference type="Pfam" id="PF03972">
    <property type="entry name" value="MmgE_PrpD_N"/>
    <property type="match status" value="1"/>
</dbReference>
<organism evidence="4 5">
    <name type="scientific">Teichococcus globiformis</name>
    <dbReference type="NCBI Taxonomy" id="2307229"/>
    <lineage>
        <taxon>Bacteria</taxon>
        <taxon>Pseudomonadati</taxon>
        <taxon>Pseudomonadota</taxon>
        <taxon>Alphaproteobacteria</taxon>
        <taxon>Acetobacterales</taxon>
        <taxon>Roseomonadaceae</taxon>
        <taxon>Roseomonas</taxon>
    </lineage>
</organism>
<dbReference type="PANTHER" id="PTHR16943:SF8">
    <property type="entry name" value="2-METHYLCITRATE DEHYDRATASE"/>
    <property type="match status" value="1"/>
</dbReference>
<dbReference type="InterPro" id="IPR005656">
    <property type="entry name" value="MmgE_PrpD"/>
</dbReference>
<sequence>MNGADTPLSRVFAALVVDSRPDEATRAAARDGVLDFLACAIGGLEDGGYRKLRQALAPAFGAAVATIIGEEARIDAPHAAVLNGYLGHALDYDDVQAGVRGHPSTVILPALLAAAEADGGTATALLDAYVVGVEAMARLGRAMGHGHYEAGFHNTATLGPIGAAAAVARLRGLDAGRTAQALGIAATQSAGLRLQFGSEIKPLHAGLAARSGLLAVTLAEAGLEGSERFLDGATSFLAAFAQGQARPALAVEGWGTPWEILSPGLMFKEYACCHAAHLAADTVLDLRAEHGLTAADVDSATITFPRGGDAALVVQQPATGLDGRFSVEYVVAAALTDGRLGIATFADRPVRADIAALLPRMHRRHDMDAPSVSEAPQKRFARVDLRLRDGREIGRTATRVRGARDLHAKFLDAAAGRLGAEAIPGLVARMQDAADLGLLLAALRGLGTAIQA</sequence>
<comment type="caution">
    <text evidence="4">The sequence shown here is derived from an EMBL/GenBank/DDBJ whole genome shotgun (WGS) entry which is preliminary data.</text>
</comment>
<feature type="domain" description="MmgE/PrpD N-terminal" evidence="2">
    <location>
        <begin position="12"/>
        <end position="244"/>
    </location>
</feature>
<dbReference type="PANTHER" id="PTHR16943">
    <property type="entry name" value="2-METHYLCITRATE DEHYDRATASE-RELATED"/>
    <property type="match status" value="1"/>
</dbReference>
<evidence type="ECO:0000259" key="2">
    <source>
        <dbReference type="Pfam" id="PF03972"/>
    </source>
</evidence>
<gene>
    <name evidence="4" type="ORF">ACFOD4_01600</name>
</gene>
<feature type="domain" description="MmgE/PrpD C-terminal" evidence="3">
    <location>
        <begin position="270"/>
        <end position="419"/>
    </location>
</feature>
<reference evidence="5" key="1">
    <citation type="journal article" date="2019" name="Int. J. Syst. Evol. Microbiol.">
        <title>The Global Catalogue of Microorganisms (GCM) 10K type strain sequencing project: providing services to taxonomists for standard genome sequencing and annotation.</title>
        <authorList>
            <consortium name="The Broad Institute Genomics Platform"/>
            <consortium name="The Broad Institute Genome Sequencing Center for Infectious Disease"/>
            <person name="Wu L."/>
            <person name="Ma J."/>
        </authorList>
    </citation>
    <scope>NUCLEOTIDE SEQUENCE [LARGE SCALE GENOMIC DNA]</scope>
    <source>
        <strain evidence="5">KCTC 52094</strain>
    </source>
</reference>
<name>A0ABV7FWT5_9PROT</name>
<proteinExistence type="inferred from homology"/>
<dbReference type="InterPro" id="IPR045337">
    <property type="entry name" value="MmgE_PrpD_C"/>
</dbReference>
<comment type="similarity">
    <text evidence="1">Belongs to the PrpD family.</text>
</comment>
<evidence type="ECO:0000313" key="4">
    <source>
        <dbReference type="EMBL" id="MFC3123741.1"/>
    </source>
</evidence>
<dbReference type="EMBL" id="JBHRTN010000003">
    <property type="protein sequence ID" value="MFC3123741.1"/>
    <property type="molecule type" value="Genomic_DNA"/>
</dbReference>
<dbReference type="Proteomes" id="UP001595593">
    <property type="component" value="Unassembled WGS sequence"/>
</dbReference>
<keyword evidence="5" id="KW-1185">Reference proteome</keyword>
<dbReference type="InterPro" id="IPR036148">
    <property type="entry name" value="MmgE/PrpD_sf"/>
</dbReference>
<dbReference type="SUPFAM" id="SSF103378">
    <property type="entry name" value="2-methylcitrate dehydratase PrpD"/>
    <property type="match status" value="1"/>
</dbReference>
<dbReference type="InterPro" id="IPR042183">
    <property type="entry name" value="MmgE/PrpD_sf_1"/>
</dbReference>
<dbReference type="Pfam" id="PF19305">
    <property type="entry name" value="MmgE_PrpD_C"/>
    <property type="match status" value="1"/>
</dbReference>
<protein>
    <submittedName>
        <fullName evidence="4">MmgE/PrpD family protein</fullName>
    </submittedName>
</protein>
<evidence type="ECO:0000259" key="3">
    <source>
        <dbReference type="Pfam" id="PF19305"/>
    </source>
</evidence>
<dbReference type="Gene3D" id="1.10.4100.10">
    <property type="entry name" value="2-methylcitrate dehydratase PrpD"/>
    <property type="match status" value="1"/>
</dbReference>
<dbReference type="InterPro" id="IPR045336">
    <property type="entry name" value="MmgE_PrpD_N"/>
</dbReference>
<evidence type="ECO:0000256" key="1">
    <source>
        <dbReference type="ARBA" id="ARBA00006174"/>
    </source>
</evidence>
<dbReference type="Gene3D" id="3.30.1330.120">
    <property type="entry name" value="2-methylcitrate dehydratase PrpD"/>
    <property type="match status" value="1"/>
</dbReference>
<dbReference type="InterPro" id="IPR042188">
    <property type="entry name" value="MmgE/PrpD_sf_2"/>
</dbReference>
<dbReference type="RefSeq" id="WP_379592917.1">
    <property type="nucleotide sequence ID" value="NZ_JBHRTN010000003.1"/>
</dbReference>
<evidence type="ECO:0000313" key="5">
    <source>
        <dbReference type="Proteomes" id="UP001595593"/>
    </source>
</evidence>
<accession>A0ABV7FWT5</accession>